<keyword evidence="3" id="KW-1185">Reference proteome</keyword>
<dbReference type="EMBL" id="BTSY01000005">
    <property type="protein sequence ID" value="GMT30738.1"/>
    <property type="molecule type" value="Genomic_DNA"/>
</dbReference>
<reference evidence="2" key="1">
    <citation type="submission" date="2023-10" db="EMBL/GenBank/DDBJ databases">
        <title>Genome assembly of Pristionchus species.</title>
        <authorList>
            <person name="Yoshida K."/>
            <person name="Sommer R.J."/>
        </authorList>
    </citation>
    <scope>NUCLEOTIDE SEQUENCE</scope>
    <source>
        <strain evidence="2">RS5133</strain>
    </source>
</reference>
<accession>A0AAV5WGY1</accession>
<protein>
    <submittedName>
        <fullName evidence="2">Uncharacterized protein</fullName>
    </submittedName>
</protein>
<name>A0AAV5WGY1_9BILA</name>
<dbReference type="AlphaFoldDB" id="A0AAV5WGY1"/>
<evidence type="ECO:0000313" key="3">
    <source>
        <dbReference type="Proteomes" id="UP001432322"/>
    </source>
</evidence>
<organism evidence="2 3">
    <name type="scientific">Pristionchus fissidentatus</name>
    <dbReference type="NCBI Taxonomy" id="1538716"/>
    <lineage>
        <taxon>Eukaryota</taxon>
        <taxon>Metazoa</taxon>
        <taxon>Ecdysozoa</taxon>
        <taxon>Nematoda</taxon>
        <taxon>Chromadorea</taxon>
        <taxon>Rhabditida</taxon>
        <taxon>Rhabditina</taxon>
        <taxon>Diplogasteromorpha</taxon>
        <taxon>Diplogasteroidea</taxon>
        <taxon>Neodiplogasteridae</taxon>
        <taxon>Pristionchus</taxon>
    </lineage>
</organism>
<sequence length="86" mass="9460">MCCRPCRQTITCDGYGSSPPILDDHTATERRQHLHRTWPSSALSSCPFHSSFSSSSASQPEVSESVGAYSMRNEFLLTSNRSSSCN</sequence>
<evidence type="ECO:0000256" key="1">
    <source>
        <dbReference type="SAM" id="MobiDB-lite"/>
    </source>
</evidence>
<dbReference type="Proteomes" id="UP001432322">
    <property type="component" value="Unassembled WGS sequence"/>
</dbReference>
<evidence type="ECO:0000313" key="2">
    <source>
        <dbReference type="EMBL" id="GMT30738.1"/>
    </source>
</evidence>
<proteinExistence type="predicted"/>
<feature type="non-terminal residue" evidence="2">
    <location>
        <position position="86"/>
    </location>
</feature>
<gene>
    <name evidence="2" type="ORF">PFISCL1PPCAC_22035</name>
</gene>
<comment type="caution">
    <text evidence="2">The sequence shown here is derived from an EMBL/GenBank/DDBJ whole genome shotgun (WGS) entry which is preliminary data.</text>
</comment>
<feature type="region of interest" description="Disordered" evidence="1">
    <location>
        <begin position="40"/>
        <end position="64"/>
    </location>
</feature>